<name>A0AAV5DNQ5_ELECO</name>
<keyword evidence="3" id="KW-1185">Reference proteome</keyword>
<accession>A0AAV5DNQ5</accession>
<feature type="domain" description="PIR2-like helical" evidence="1">
    <location>
        <begin position="65"/>
        <end position="179"/>
    </location>
</feature>
<dbReference type="AlphaFoldDB" id="A0AAV5DNQ5"/>
<organism evidence="2 3">
    <name type="scientific">Eleusine coracana subsp. coracana</name>
    <dbReference type="NCBI Taxonomy" id="191504"/>
    <lineage>
        <taxon>Eukaryota</taxon>
        <taxon>Viridiplantae</taxon>
        <taxon>Streptophyta</taxon>
        <taxon>Embryophyta</taxon>
        <taxon>Tracheophyta</taxon>
        <taxon>Spermatophyta</taxon>
        <taxon>Magnoliopsida</taxon>
        <taxon>Liliopsida</taxon>
        <taxon>Poales</taxon>
        <taxon>Poaceae</taxon>
        <taxon>PACMAD clade</taxon>
        <taxon>Chloridoideae</taxon>
        <taxon>Cynodonteae</taxon>
        <taxon>Eleusininae</taxon>
        <taxon>Eleusine</taxon>
    </lineage>
</organism>
<dbReference type="PANTHER" id="PTHR33120:SF59">
    <property type="entry name" value="EXPRESSED PROTEIN"/>
    <property type="match status" value="1"/>
</dbReference>
<gene>
    <name evidence="2" type="primary">ga30076</name>
    <name evidence="2" type="ORF">PR202_ga30076</name>
</gene>
<sequence>MPEDLTHPCYSQPLQLAALRYDNANKKTKVHELPSRALVKCTEQRKKRRKAKNLRYSSCSWTKSTHYLEALARLPGHGLRNRYHAGLLKAGFCYGPMDPVSNIILNTVWYATTFPTPTDFEVGFEVSMICTKLLRRVECGSLYGLAAFPRALFDTLTEHDAVWLLLVSNIDAALAITMSEQRGHVMSGAYSDAYRNAALDSWHPADPDALSNVATLLQQMDFGELLSLLNGHIKWYPADPDPWN</sequence>
<dbReference type="Proteomes" id="UP001054889">
    <property type="component" value="Unassembled WGS sequence"/>
</dbReference>
<dbReference type="InterPro" id="IPR046527">
    <property type="entry name" value="PIR2-like_helical"/>
</dbReference>
<dbReference type="Pfam" id="PF20235">
    <property type="entry name" value="PIR2-like_helical"/>
    <property type="match status" value="1"/>
</dbReference>
<dbReference type="PANTHER" id="PTHR33120">
    <property type="entry name" value="EXPRESSED PROTEIN-RELATED"/>
    <property type="match status" value="1"/>
</dbReference>
<evidence type="ECO:0000259" key="1">
    <source>
        <dbReference type="Pfam" id="PF20235"/>
    </source>
</evidence>
<proteinExistence type="predicted"/>
<evidence type="ECO:0000313" key="2">
    <source>
        <dbReference type="EMBL" id="GJN11846.1"/>
    </source>
</evidence>
<evidence type="ECO:0000313" key="3">
    <source>
        <dbReference type="Proteomes" id="UP001054889"/>
    </source>
</evidence>
<comment type="caution">
    <text evidence="2">The sequence shown here is derived from an EMBL/GenBank/DDBJ whole genome shotgun (WGS) entry which is preliminary data.</text>
</comment>
<reference evidence="2" key="2">
    <citation type="submission" date="2021-12" db="EMBL/GenBank/DDBJ databases">
        <title>Resequencing data analysis of finger millet.</title>
        <authorList>
            <person name="Hatakeyama M."/>
            <person name="Aluri S."/>
            <person name="Balachadran M.T."/>
            <person name="Sivarajan S.R."/>
            <person name="Poveda L."/>
            <person name="Shimizu-Inatsugi R."/>
            <person name="Schlapbach R."/>
            <person name="Sreeman S.M."/>
            <person name="Shimizu K.K."/>
        </authorList>
    </citation>
    <scope>NUCLEOTIDE SEQUENCE</scope>
</reference>
<reference evidence="2" key="1">
    <citation type="journal article" date="2018" name="DNA Res.">
        <title>Multiple hybrid de novo genome assembly of finger millet, an orphan allotetraploid crop.</title>
        <authorList>
            <person name="Hatakeyama M."/>
            <person name="Aluri S."/>
            <person name="Balachadran M.T."/>
            <person name="Sivarajan S.R."/>
            <person name="Patrignani A."/>
            <person name="Gruter S."/>
            <person name="Poveda L."/>
            <person name="Shimizu-Inatsugi R."/>
            <person name="Baeten J."/>
            <person name="Francoijs K.J."/>
            <person name="Nataraja K.N."/>
            <person name="Reddy Y.A.N."/>
            <person name="Phadnis S."/>
            <person name="Ravikumar R.L."/>
            <person name="Schlapbach R."/>
            <person name="Sreeman S.M."/>
            <person name="Shimizu K.K."/>
        </authorList>
    </citation>
    <scope>NUCLEOTIDE SEQUENCE</scope>
</reference>
<protein>
    <recommendedName>
        <fullName evidence="1">PIR2-like helical domain-containing protein</fullName>
    </recommendedName>
</protein>
<dbReference type="EMBL" id="BQKI01000020">
    <property type="protein sequence ID" value="GJN11846.1"/>
    <property type="molecule type" value="Genomic_DNA"/>
</dbReference>